<dbReference type="KEGG" id="pais:PFX98_13620"/>
<dbReference type="AlphaFoldDB" id="A0AA95ND26"/>
<protein>
    <submittedName>
        <fullName evidence="1">Type II secretion system protein N</fullName>
    </submittedName>
</protein>
<proteinExistence type="predicted"/>
<sequence length="151" mass="16204">MTLDDLGPRQALMLFAAAALLGWFAALPEAPPAELVQARRDAWQLASLPVPGDATARAVLMSSSPIWGPEAKPDAATQKPPENLRWRLAGVFGSGKVGGALVLFDDPAKQPQRLKVGEKLPSGHVIEAVDGNQVCIRIGKKLYRFGVEQRD</sequence>
<evidence type="ECO:0000313" key="1">
    <source>
        <dbReference type="EMBL" id="WIT09974.1"/>
    </source>
</evidence>
<keyword evidence="2" id="KW-1185">Reference proteome</keyword>
<evidence type="ECO:0000313" key="2">
    <source>
        <dbReference type="Proteomes" id="UP001177769"/>
    </source>
</evidence>
<reference evidence="1" key="1">
    <citation type="submission" date="2023-01" db="EMBL/GenBank/DDBJ databases">
        <title>Whole genome sequence of Paucibacter sp. S2-9 isolated from pond sediment.</title>
        <authorList>
            <person name="Jung J.Y."/>
        </authorList>
    </citation>
    <scope>NUCLEOTIDE SEQUENCE</scope>
    <source>
        <strain evidence="1">S2-9</strain>
    </source>
</reference>
<gene>
    <name evidence="1" type="ORF">PFX98_13620</name>
</gene>
<name>A0AA95ND26_9BURK</name>
<organism evidence="1 2">
    <name type="scientific">Paucibacter sediminis</name>
    <dbReference type="NCBI Taxonomy" id="3019553"/>
    <lineage>
        <taxon>Bacteria</taxon>
        <taxon>Pseudomonadati</taxon>
        <taxon>Pseudomonadota</taxon>
        <taxon>Betaproteobacteria</taxon>
        <taxon>Burkholderiales</taxon>
        <taxon>Sphaerotilaceae</taxon>
        <taxon>Roseateles</taxon>
    </lineage>
</organism>
<dbReference type="RefSeq" id="WP_285231044.1">
    <property type="nucleotide sequence ID" value="NZ_CP116346.1"/>
</dbReference>
<accession>A0AA95ND26</accession>
<dbReference type="Proteomes" id="UP001177769">
    <property type="component" value="Chromosome"/>
</dbReference>
<dbReference type="EMBL" id="CP116346">
    <property type="protein sequence ID" value="WIT09974.1"/>
    <property type="molecule type" value="Genomic_DNA"/>
</dbReference>